<dbReference type="PANTHER" id="PTHR11188">
    <property type="entry name" value="ARRESTIN DOMAIN CONTAINING PROTEIN"/>
    <property type="match status" value="1"/>
</dbReference>
<organism evidence="2 3">
    <name type="scientific">Scheffersomyces spartinae</name>
    <dbReference type="NCBI Taxonomy" id="45513"/>
    <lineage>
        <taxon>Eukaryota</taxon>
        <taxon>Fungi</taxon>
        <taxon>Dikarya</taxon>
        <taxon>Ascomycota</taxon>
        <taxon>Saccharomycotina</taxon>
        <taxon>Pichiomycetes</taxon>
        <taxon>Debaryomycetaceae</taxon>
        <taxon>Scheffersomyces</taxon>
    </lineage>
</organism>
<dbReference type="AlphaFoldDB" id="A0A9P7VBA8"/>
<protein>
    <recommendedName>
        <fullName evidence="1">Arrestin-like N-terminal domain-containing protein</fullName>
    </recommendedName>
</protein>
<dbReference type="PANTHER" id="PTHR11188:SF17">
    <property type="entry name" value="FI21816P1"/>
    <property type="match status" value="1"/>
</dbReference>
<evidence type="ECO:0000313" key="3">
    <source>
        <dbReference type="Proteomes" id="UP000790833"/>
    </source>
</evidence>
<name>A0A9P7VBA8_9ASCO</name>
<sequence>MSTKLEVNIDRIATGDTFTNYDIVQGTIELQVLERISLSKIEVILEGTSKSKVYYKERSGKPNNYKNYNVQNAINKHTQVYQELIVFPSKGTYNKGRIQEFNLDVGRYSYPFSFQLPMDNDCASSSASRNTMKDHKARVQHHRKSLLKSIPFNSLKKKPSKPMGQIEAKHVTNQLPPSFYLNDDASIKYGVRATLFTTQLDFFGDRSAYGPFVFLPLDLEGPLPDAPKYELNIRESFLCSKMVHTPGTPLHFFFELRLNDPANFTPGEKQSYTLHIGTRHQFTNQSTDVMPTIYLMKIKTSLLCITDIRADDDRLTGTLHKTQHVKTLVLVEKDLNKYPIELSGMERKLDQDSYSVEVPLECYSHSIPTDLPPTFETCNLSRSYKLELVISYAFDPAAKKGFLRQFQLGSIKKVKLRTENMRVVSGIYLNRGALGNSSLNSVDSTVDDNDTVYGLPSHEDIKYPWGQLVRRDYCQEKEYYLE</sequence>
<dbReference type="InterPro" id="IPR011021">
    <property type="entry name" value="Arrestin-like_N"/>
</dbReference>
<accession>A0A9P7VBA8</accession>
<dbReference type="InterPro" id="IPR050357">
    <property type="entry name" value="Arrestin_domain-protein"/>
</dbReference>
<dbReference type="Proteomes" id="UP000790833">
    <property type="component" value="Unassembled WGS sequence"/>
</dbReference>
<dbReference type="InterPro" id="IPR014752">
    <property type="entry name" value="Arrestin-like_C"/>
</dbReference>
<dbReference type="GeneID" id="66117775"/>
<dbReference type="GO" id="GO:0031625">
    <property type="term" value="F:ubiquitin protein ligase binding"/>
    <property type="evidence" value="ECO:0007669"/>
    <property type="project" value="TreeGrafter"/>
</dbReference>
<proteinExistence type="predicted"/>
<dbReference type="GO" id="GO:0005829">
    <property type="term" value="C:cytosol"/>
    <property type="evidence" value="ECO:0007669"/>
    <property type="project" value="TreeGrafter"/>
</dbReference>
<dbReference type="Gene3D" id="2.60.40.640">
    <property type="match status" value="1"/>
</dbReference>
<gene>
    <name evidence="2" type="ORF">KQ657_004401</name>
</gene>
<dbReference type="RefSeq" id="XP_043050269.1">
    <property type="nucleotide sequence ID" value="XM_043195072.1"/>
</dbReference>
<keyword evidence="3" id="KW-1185">Reference proteome</keyword>
<feature type="domain" description="Arrestin-like N-terminal" evidence="1">
    <location>
        <begin position="16"/>
        <end position="140"/>
    </location>
</feature>
<dbReference type="OrthoDB" id="3365616at2759"/>
<dbReference type="GO" id="GO:0030674">
    <property type="term" value="F:protein-macromolecule adaptor activity"/>
    <property type="evidence" value="ECO:0007669"/>
    <property type="project" value="TreeGrafter"/>
</dbReference>
<dbReference type="CDD" id="cd22952">
    <property type="entry name" value="ART10-like"/>
    <property type="match status" value="1"/>
</dbReference>
<evidence type="ECO:0000313" key="2">
    <source>
        <dbReference type="EMBL" id="KAG7194722.1"/>
    </source>
</evidence>
<dbReference type="Pfam" id="PF00339">
    <property type="entry name" value="Arrestin_N"/>
    <property type="match status" value="1"/>
</dbReference>
<dbReference type="GO" id="GO:0070086">
    <property type="term" value="P:ubiquitin-dependent endocytosis"/>
    <property type="evidence" value="ECO:0007669"/>
    <property type="project" value="TreeGrafter"/>
</dbReference>
<dbReference type="GO" id="GO:0005886">
    <property type="term" value="C:plasma membrane"/>
    <property type="evidence" value="ECO:0007669"/>
    <property type="project" value="TreeGrafter"/>
</dbReference>
<dbReference type="EMBL" id="JAHMUF010000006">
    <property type="protein sequence ID" value="KAG7194722.1"/>
    <property type="molecule type" value="Genomic_DNA"/>
</dbReference>
<comment type="caution">
    <text evidence="2">The sequence shown here is derived from an EMBL/GenBank/DDBJ whole genome shotgun (WGS) entry which is preliminary data.</text>
</comment>
<evidence type="ECO:0000259" key="1">
    <source>
        <dbReference type="Pfam" id="PF00339"/>
    </source>
</evidence>
<reference evidence="2" key="1">
    <citation type="submission" date="2021-03" db="EMBL/GenBank/DDBJ databases">
        <authorList>
            <person name="Palmer J.M."/>
        </authorList>
    </citation>
    <scope>NUCLEOTIDE SEQUENCE</scope>
    <source>
        <strain evidence="2">ARV_011</strain>
    </source>
</reference>